<proteinExistence type="predicted"/>
<dbReference type="EMBL" id="CP025958">
    <property type="protein sequence ID" value="AWM39136.1"/>
    <property type="molecule type" value="Genomic_DNA"/>
</dbReference>
<sequence>MLLALPPNGQLTVFEPSDKEFKKLASYKVGASATYAYPIAIGNRIYVKDKDSVILWTVE</sequence>
<dbReference type="OrthoDB" id="257581at2"/>
<dbReference type="KEGG" id="gog:C1280_20540"/>
<evidence type="ECO:0000313" key="1">
    <source>
        <dbReference type="EMBL" id="AWM39136.1"/>
    </source>
</evidence>
<keyword evidence="2" id="KW-1185">Reference proteome</keyword>
<dbReference type="RefSeq" id="WP_010036975.1">
    <property type="nucleotide sequence ID" value="NZ_CP025958.1"/>
</dbReference>
<accession>A0A2Z3H6E0</accession>
<gene>
    <name evidence="1" type="ORF">C1280_20540</name>
</gene>
<dbReference type="Proteomes" id="UP000245802">
    <property type="component" value="Chromosome"/>
</dbReference>
<evidence type="ECO:0008006" key="3">
    <source>
        <dbReference type="Google" id="ProtNLM"/>
    </source>
</evidence>
<protein>
    <recommendedName>
        <fullName evidence="3">Pyrrolo-quinoline quinone</fullName>
    </recommendedName>
</protein>
<dbReference type="AlphaFoldDB" id="A0A2Z3H6E0"/>
<evidence type="ECO:0000313" key="2">
    <source>
        <dbReference type="Proteomes" id="UP000245802"/>
    </source>
</evidence>
<organism evidence="1 2">
    <name type="scientific">Gemmata obscuriglobus</name>
    <dbReference type="NCBI Taxonomy" id="114"/>
    <lineage>
        <taxon>Bacteria</taxon>
        <taxon>Pseudomonadati</taxon>
        <taxon>Planctomycetota</taxon>
        <taxon>Planctomycetia</taxon>
        <taxon>Gemmatales</taxon>
        <taxon>Gemmataceae</taxon>
        <taxon>Gemmata</taxon>
    </lineage>
</organism>
<name>A0A2Z3H6E0_9BACT</name>
<reference evidence="1 2" key="1">
    <citation type="submission" date="2018-01" db="EMBL/GenBank/DDBJ databases">
        <title>G. obscuriglobus.</title>
        <authorList>
            <person name="Franke J."/>
            <person name="Blomberg W."/>
            <person name="Selmecki A."/>
        </authorList>
    </citation>
    <scope>NUCLEOTIDE SEQUENCE [LARGE SCALE GENOMIC DNA]</scope>
    <source>
        <strain evidence="1 2">DSM 5831</strain>
    </source>
</reference>